<feature type="transmembrane region" description="Helical" evidence="1">
    <location>
        <begin position="268"/>
        <end position="287"/>
    </location>
</feature>
<dbReference type="EMBL" id="JAACJL010000019">
    <property type="protein sequence ID" value="KAF4618093.1"/>
    <property type="molecule type" value="Genomic_DNA"/>
</dbReference>
<feature type="transmembrane region" description="Helical" evidence="1">
    <location>
        <begin position="115"/>
        <end position="133"/>
    </location>
</feature>
<evidence type="ECO:0000256" key="1">
    <source>
        <dbReference type="SAM" id="Phobius"/>
    </source>
</evidence>
<feature type="transmembrane region" description="Helical" evidence="1">
    <location>
        <begin position="26"/>
        <end position="46"/>
    </location>
</feature>
<evidence type="ECO:0000313" key="3">
    <source>
        <dbReference type="Proteomes" id="UP000521872"/>
    </source>
</evidence>
<feature type="transmembrane region" description="Helical" evidence="1">
    <location>
        <begin position="220"/>
        <end position="248"/>
    </location>
</feature>
<sequence>MSTPDDVPYSVAQQKALLSSDLNSTLIYQFLFGIYTGVFPAALYIYVHNENRTRTKDVIIIGCITALYSLTALNTTMNWLYTNILFVTNGATRVDMFMESAFQDIPLGEQIIEDLTIFAVYIFADGLLVWRCFHSCGRSFRRSLLPIALLIVETVLALIATTYSCLLNKPNFETVQTDAISTRLNAATFVVVAVTSSVSTSLICLQIWRHTSRSSRSWKYYRTIINVLIESSAMYTLTVLLSAIADFILTGNMQSTLAALILSNYVDAATQIISGLAPTLMIVRLFVSCGQEDAEVPSIPSDLICHAHHTTHANMKNMGGDLEMQRSEFIGVGEQESEEIQVVPSNQYHGGQPEDELEGRLKTIV</sequence>
<feature type="transmembrane region" description="Helical" evidence="1">
    <location>
        <begin position="58"/>
        <end position="81"/>
    </location>
</feature>
<gene>
    <name evidence="2" type="ORF">D9613_012662</name>
</gene>
<protein>
    <submittedName>
        <fullName evidence="2">Uncharacterized protein</fullName>
    </submittedName>
</protein>
<organism evidence="2 3">
    <name type="scientific">Agrocybe pediades</name>
    <dbReference type="NCBI Taxonomy" id="84607"/>
    <lineage>
        <taxon>Eukaryota</taxon>
        <taxon>Fungi</taxon>
        <taxon>Dikarya</taxon>
        <taxon>Basidiomycota</taxon>
        <taxon>Agaricomycotina</taxon>
        <taxon>Agaricomycetes</taxon>
        <taxon>Agaricomycetidae</taxon>
        <taxon>Agaricales</taxon>
        <taxon>Agaricineae</taxon>
        <taxon>Strophariaceae</taxon>
        <taxon>Agrocybe</taxon>
    </lineage>
</organism>
<proteinExistence type="predicted"/>
<name>A0A8H4QWG0_9AGAR</name>
<accession>A0A8H4QWG0</accession>
<keyword evidence="1" id="KW-1133">Transmembrane helix</keyword>
<reference evidence="2 3" key="1">
    <citation type="submission" date="2019-12" db="EMBL/GenBank/DDBJ databases">
        <authorList>
            <person name="Floudas D."/>
            <person name="Bentzer J."/>
            <person name="Ahren D."/>
            <person name="Johansson T."/>
            <person name="Persson P."/>
            <person name="Tunlid A."/>
        </authorList>
    </citation>
    <scope>NUCLEOTIDE SEQUENCE [LARGE SCALE GENOMIC DNA]</scope>
    <source>
        <strain evidence="2 3">CBS 102.39</strain>
    </source>
</reference>
<dbReference type="Proteomes" id="UP000521872">
    <property type="component" value="Unassembled WGS sequence"/>
</dbReference>
<feature type="transmembrane region" description="Helical" evidence="1">
    <location>
        <begin position="186"/>
        <end position="208"/>
    </location>
</feature>
<dbReference type="AlphaFoldDB" id="A0A8H4QWG0"/>
<keyword evidence="1" id="KW-0812">Transmembrane</keyword>
<evidence type="ECO:0000313" key="2">
    <source>
        <dbReference type="EMBL" id="KAF4618093.1"/>
    </source>
</evidence>
<comment type="caution">
    <text evidence="2">The sequence shown here is derived from an EMBL/GenBank/DDBJ whole genome shotgun (WGS) entry which is preliminary data.</text>
</comment>
<keyword evidence="3" id="KW-1185">Reference proteome</keyword>
<keyword evidence="1" id="KW-0472">Membrane</keyword>
<feature type="transmembrane region" description="Helical" evidence="1">
    <location>
        <begin position="145"/>
        <end position="166"/>
    </location>
</feature>